<evidence type="ECO:0000313" key="9">
    <source>
        <dbReference type="Proteomes" id="UP000046392"/>
    </source>
</evidence>
<protein>
    <submittedName>
        <fullName evidence="10">Cytochrome P450</fullName>
    </submittedName>
</protein>
<evidence type="ECO:0000256" key="1">
    <source>
        <dbReference type="ARBA" id="ARBA00001971"/>
    </source>
</evidence>
<dbReference type="FunFam" id="1.10.630.10:FF:000036">
    <property type="entry name" value="CYtochrome P450 family"/>
    <property type="match status" value="1"/>
</dbReference>
<evidence type="ECO:0000256" key="5">
    <source>
        <dbReference type="ARBA" id="ARBA00023004"/>
    </source>
</evidence>
<evidence type="ECO:0000256" key="2">
    <source>
        <dbReference type="ARBA" id="ARBA00010617"/>
    </source>
</evidence>
<dbReference type="GO" id="GO:0006082">
    <property type="term" value="P:organic acid metabolic process"/>
    <property type="evidence" value="ECO:0007669"/>
    <property type="project" value="TreeGrafter"/>
</dbReference>
<dbReference type="PRINTS" id="PR00463">
    <property type="entry name" value="EP450I"/>
</dbReference>
<keyword evidence="3 7" id="KW-0479">Metal-binding</keyword>
<dbReference type="GO" id="GO:0005506">
    <property type="term" value="F:iron ion binding"/>
    <property type="evidence" value="ECO:0007669"/>
    <property type="project" value="InterPro"/>
</dbReference>
<dbReference type="SUPFAM" id="SSF48264">
    <property type="entry name" value="Cytochrome P450"/>
    <property type="match status" value="1"/>
</dbReference>
<keyword evidence="4 8" id="KW-0560">Oxidoreductase</keyword>
<reference evidence="10" key="1">
    <citation type="submission" date="2017-02" db="UniProtKB">
        <authorList>
            <consortium name="WormBaseParasite"/>
        </authorList>
    </citation>
    <scope>IDENTIFICATION</scope>
</reference>
<evidence type="ECO:0000256" key="8">
    <source>
        <dbReference type="RuleBase" id="RU000461"/>
    </source>
</evidence>
<dbReference type="PRINTS" id="PR00385">
    <property type="entry name" value="P450"/>
</dbReference>
<dbReference type="PROSITE" id="PS00086">
    <property type="entry name" value="CYTOCHROME_P450"/>
    <property type="match status" value="1"/>
</dbReference>
<evidence type="ECO:0000256" key="6">
    <source>
        <dbReference type="ARBA" id="ARBA00023033"/>
    </source>
</evidence>
<dbReference type="GO" id="GO:0005737">
    <property type="term" value="C:cytoplasm"/>
    <property type="evidence" value="ECO:0007669"/>
    <property type="project" value="TreeGrafter"/>
</dbReference>
<dbReference type="PANTHER" id="PTHR24300">
    <property type="entry name" value="CYTOCHROME P450 508A4-RELATED"/>
    <property type="match status" value="1"/>
</dbReference>
<name>A0A0N5BYL5_STREA</name>
<comment type="similarity">
    <text evidence="2 8">Belongs to the cytochrome P450 family.</text>
</comment>
<dbReference type="Gene3D" id="1.10.630.10">
    <property type="entry name" value="Cytochrome P450"/>
    <property type="match status" value="1"/>
</dbReference>
<dbReference type="InterPro" id="IPR002401">
    <property type="entry name" value="Cyt_P450_E_grp-I"/>
</dbReference>
<keyword evidence="7 8" id="KW-0349">Heme</keyword>
<dbReference type="InterPro" id="IPR001128">
    <property type="entry name" value="Cyt_P450"/>
</dbReference>
<dbReference type="InterPro" id="IPR036396">
    <property type="entry name" value="Cyt_P450_sf"/>
</dbReference>
<proteinExistence type="inferred from homology"/>
<evidence type="ECO:0000256" key="4">
    <source>
        <dbReference type="ARBA" id="ARBA00023002"/>
    </source>
</evidence>
<dbReference type="InterPro" id="IPR017972">
    <property type="entry name" value="Cyt_P450_CS"/>
</dbReference>
<feature type="binding site" description="axial binding residue" evidence="7">
    <location>
        <position position="443"/>
    </location>
    <ligand>
        <name>heme</name>
        <dbReference type="ChEBI" id="CHEBI:30413"/>
    </ligand>
    <ligandPart>
        <name>Fe</name>
        <dbReference type="ChEBI" id="CHEBI:18248"/>
    </ligandPart>
</feature>
<dbReference type="InterPro" id="IPR050182">
    <property type="entry name" value="Cytochrome_P450_fam2"/>
</dbReference>
<keyword evidence="6 8" id="KW-0503">Monooxygenase</keyword>
<organism evidence="9 10">
    <name type="scientific">Strongyloides papillosus</name>
    <name type="common">Intestinal threadworm</name>
    <dbReference type="NCBI Taxonomy" id="174720"/>
    <lineage>
        <taxon>Eukaryota</taxon>
        <taxon>Metazoa</taxon>
        <taxon>Ecdysozoa</taxon>
        <taxon>Nematoda</taxon>
        <taxon>Chromadorea</taxon>
        <taxon>Rhabditida</taxon>
        <taxon>Tylenchina</taxon>
        <taxon>Panagrolaimomorpha</taxon>
        <taxon>Strongyloidoidea</taxon>
        <taxon>Strongyloididae</taxon>
        <taxon>Strongyloides</taxon>
    </lineage>
</organism>
<evidence type="ECO:0000256" key="7">
    <source>
        <dbReference type="PIRSR" id="PIRSR602401-1"/>
    </source>
</evidence>
<keyword evidence="9" id="KW-1185">Reference proteome</keyword>
<keyword evidence="5 7" id="KW-0408">Iron</keyword>
<dbReference type="GO" id="GO:0020037">
    <property type="term" value="F:heme binding"/>
    <property type="evidence" value="ECO:0007669"/>
    <property type="project" value="InterPro"/>
</dbReference>
<accession>A0A0N5BYL5</accession>
<dbReference type="WBParaSite" id="SPAL_0001086700.1">
    <property type="protein sequence ID" value="SPAL_0001086700.1"/>
    <property type="gene ID" value="SPAL_0001086700"/>
</dbReference>
<evidence type="ECO:0000256" key="3">
    <source>
        <dbReference type="ARBA" id="ARBA00022723"/>
    </source>
</evidence>
<dbReference type="GO" id="GO:0006805">
    <property type="term" value="P:xenobiotic metabolic process"/>
    <property type="evidence" value="ECO:0007669"/>
    <property type="project" value="TreeGrafter"/>
</dbReference>
<dbReference type="PANTHER" id="PTHR24300:SF375">
    <property type="entry name" value="CYTOCHROME P450 FAMILY"/>
    <property type="match status" value="1"/>
</dbReference>
<dbReference type="AlphaFoldDB" id="A0A0N5BYL5"/>
<dbReference type="STRING" id="174720.A0A0N5BYL5"/>
<evidence type="ECO:0000313" key="10">
    <source>
        <dbReference type="WBParaSite" id="SPAL_0001086700.1"/>
    </source>
</evidence>
<dbReference type="GO" id="GO:0016712">
    <property type="term" value="F:oxidoreductase activity, acting on paired donors, with incorporation or reduction of molecular oxygen, reduced flavin or flavoprotein as one donor, and incorporation of one atom of oxygen"/>
    <property type="evidence" value="ECO:0007669"/>
    <property type="project" value="TreeGrafter"/>
</dbReference>
<dbReference type="Proteomes" id="UP000046392">
    <property type="component" value="Unplaced"/>
</dbReference>
<dbReference type="Pfam" id="PF00067">
    <property type="entry name" value="p450"/>
    <property type="match status" value="1"/>
</dbReference>
<comment type="cofactor">
    <cofactor evidence="1 7">
        <name>heme</name>
        <dbReference type="ChEBI" id="CHEBI:30413"/>
    </cofactor>
</comment>
<sequence>MLGIIILTSLILILFLFNNFYWKQRNLPKGPTPFPFIGNMLDIVKNPPGYDAFIKWKKEYGGIYTYWFGSQHVIAICDYDLMVSTFVKDGDNFSGRNTFPLMNEDVRGGENYGLLVSDGWEWREQRRFTLHVFRNFGMGKNLMEERILNEIVFLFSEIEMSKNMDNIFLMRNIDFCVASIINNLLFGYRFNGGSENEEYIRLKSLMDKHTKLMSSAIVATLLSGPRFLKYLPIFKNAYNKIIQNKDEMFSFIEKQIENNKNNVDNYGEPTNYVESYLKELKNKESENSSFSMNQLKNVIMDLRTAGTDTTSNTISWGIAYILHNPDVQKKVHEEFDSVINSDRLITIKDKDKLKYTCAVVNETQRMANLIPQNVLHRTYNDTYVNGIFIPGGSCVIPQISTLLYDENIFPKPYKFDPDRWFDENGNLKKIEQFIPFSLGKRQCLGESLAKMELFLIMANILNRYKIDVPKSETLPSLHKQMSFTVCPKPYNVSLKLRF</sequence>